<gene>
    <name evidence="2" type="ORF">SAMN04487998_2160</name>
</gene>
<keyword evidence="1" id="KW-0472">Membrane</keyword>
<dbReference type="EMBL" id="FOHS01000002">
    <property type="protein sequence ID" value="SET54194.1"/>
    <property type="molecule type" value="Genomic_DNA"/>
</dbReference>
<evidence type="ECO:0000256" key="1">
    <source>
        <dbReference type="SAM" id="Phobius"/>
    </source>
</evidence>
<protein>
    <recommendedName>
        <fullName evidence="4">Gas vesicle protein</fullName>
    </recommendedName>
</protein>
<reference evidence="3" key="1">
    <citation type="submission" date="2016-10" db="EMBL/GenBank/DDBJ databases">
        <authorList>
            <person name="Varghese N."/>
            <person name="Submissions S."/>
        </authorList>
    </citation>
    <scope>NUCLEOTIDE SEQUENCE [LARGE SCALE GENOMIC DNA]</scope>
    <source>
        <strain evidence="3">DSM 15310</strain>
    </source>
</reference>
<dbReference type="Gene3D" id="1.10.1470.10">
    <property type="entry name" value="YjbJ"/>
    <property type="match status" value="1"/>
</dbReference>
<dbReference type="InterPro" id="IPR036629">
    <property type="entry name" value="YjbJ_sf"/>
</dbReference>
<proteinExistence type="predicted"/>
<sequence length="109" mass="12624">MTCETRKKATGKVLLTSLAGAGVGAVVGILLYSKRSTERRRQFRDFRTDQRLRLQGDWKLLKDKLQQAYTHLTDEDLTYVEGRGHELMERLKTKLGKSKRKVFKLLKTL</sequence>
<name>A0A1I0FA48_9BACT</name>
<dbReference type="STRING" id="82805.SAMN04487998_2160"/>
<keyword evidence="3" id="KW-1185">Reference proteome</keyword>
<feature type="transmembrane region" description="Helical" evidence="1">
    <location>
        <begin position="13"/>
        <end position="32"/>
    </location>
</feature>
<organism evidence="2 3">
    <name type="scientific">Hymenobacter actinosclerus</name>
    <dbReference type="NCBI Taxonomy" id="82805"/>
    <lineage>
        <taxon>Bacteria</taxon>
        <taxon>Pseudomonadati</taxon>
        <taxon>Bacteroidota</taxon>
        <taxon>Cytophagia</taxon>
        <taxon>Cytophagales</taxon>
        <taxon>Hymenobacteraceae</taxon>
        <taxon>Hymenobacter</taxon>
    </lineage>
</organism>
<keyword evidence="1" id="KW-1133">Transmembrane helix</keyword>
<evidence type="ECO:0000313" key="2">
    <source>
        <dbReference type="EMBL" id="SET54194.1"/>
    </source>
</evidence>
<evidence type="ECO:0008006" key="4">
    <source>
        <dbReference type="Google" id="ProtNLM"/>
    </source>
</evidence>
<evidence type="ECO:0000313" key="3">
    <source>
        <dbReference type="Proteomes" id="UP000198697"/>
    </source>
</evidence>
<dbReference type="AlphaFoldDB" id="A0A1I0FA48"/>
<dbReference type="Proteomes" id="UP000198697">
    <property type="component" value="Unassembled WGS sequence"/>
</dbReference>
<keyword evidence="1" id="KW-0812">Transmembrane</keyword>
<dbReference type="SUPFAM" id="SSF69047">
    <property type="entry name" value="Hypothetical protein YjbJ"/>
    <property type="match status" value="1"/>
</dbReference>
<accession>A0A1I0FA48</accession>